<reference evidence="3 5" key="1">
    <citation type="journal article" date="2011" name="Science">
        <title>Comparative functional genomics of the fission yeasts.</title>
        <authorList>
            <person name="Rhind N."/>
            <person name="Chen Z."/>
            <person name="Yassour M."/>
            <person name="Thompson D.A."/>
            <person name="Haas B.J."/>
            <person name="Habib N."/>
            <person name="Wapinski I."/>
            <person name="Roy S."/>
            <person name="Lin M.F."/>
            <person name="Heiman D.I."/>
            <person name="Young S.K."/>
            <person name="Furuya K."/>
            <person name="Guo Y."/>
            <person name="Pidoux A."/>
            <person name="Chen H.M."/>
            <person name="Robbertse B."/>
            <person name="Goldberg J.M."/>
            <person name="Aoki K."/>
            <person name="Bayne E.H."/>
            <person name="Berlin A.M."/>
            <person name="Desjardins C.A."/>
            <person name="Dobbs E."/>
            <person name="Dukaj L."/>
            <person name="Fan L."/>
            <person name="FitzGerald M.G."/>
            <person name="French C."/>
            <person name="Gujja S."/>
            <person name="Hansen K."/>
            <person name="Keifenheim D."/>
            <person name="Levin J.Z."/>
            <person name="Mosher R.A."/>
            <person name="Mueller C.A."/>
            <person name="Pfiffner J."/>
            <person name="Priest M."/>
            <person name="Russ C."/>
            <person name="Smialowska A."/>
            <person name="Swoboda P."/>
            <person name="Sykes S.M."/>
            <person name="Vaughn M."/>
            <person name="Vengrova S."/>
            <person name="Yoder R."/>
            <person name="Zeng Q."/>
            <person name="Allshire R."/>
            <person name="Baulcombe D."/>
            <person name="Birren B.W."/>
            <person name="Brown W."/>
            <person name="Ekwall K."/>
            <person name="Kellis M."/>
            <person name="Leatherwood J."/>
            <person name="Levin H."/>
            <person name="Margalit H."/>
            <person name="Martienssen R."/>
            <person name="Nieduszynski C.A."/>
            <person name="Spatafora J.W."/>
            <person name="Friedman N."/>
            <person name="Dalgaard J.Z."/>
            <person name="Baumann P."/>
            <person name="Niki H."/>
            <person name="Regev A."/>
            <person name="Nusbaum C."/>
        </authorList>
    </citation>
    <scope>NUCLEOTIDE SEQUENCE [LARGE SCALE GENOMIC DNA]</scope>
    <source>
        <strain evidence="5">yFS275 / FY16936</strain>
    </source>
</reference>
<evidence type="ECO:0000256" key="1">
    <source>
        <dbReference type="ARBA" id="ARBA00023054"/>
    </source>
</evidence>
<gene>
    <name evidence="4" type="primary">dsc5</name>
    <name evidence="3" type="ORF">SJAG_01585</name>
</gene>
<keyword evidence="1" id="KW-0175">Coiled coil</keyword>
<dbReference type="GO" id="GO:0036503">
    <property type="term" value="P:ERAD pathway"/>
    <property type="evidence" value="ECO:0000318"/>
    <property type="project" value="GO_Central"/>
</dbReference>
<dbReference type="PANTHER" id="PTHR23322:SF1">
    <property type="entry name" value="FAS-ASSOCIATED FACTOR 2"/>
    <property type="match status" value="1"/>
</dbReference>
<dbReference type="JaponicusDB" id="SJAG_01585">
    <property type="gene designation" value="dsc5"/>
</dbReference>
<dbReference type="GO" id="GO:0043130">
    <property type="term" value="F:ubiquitin binding"/>
    <property type="evidence" value="ECO:0000318"/>
    <property type="project" value="GO_Central"/>
</dbReference>
<evidence type="ECO:0000259" key="2">
    <source>
        <dbReference type="PROSITE" id="PS50033"/>
    </source>
</evidence>
<dbReference type="GO" id="GO:0032933">
    <property type="term" value="P:SREBP signaling pathway"/>
    <property type="evidence" value="ECO:0007669"/>
    <property type="project" value="EnsemblFungi"/>
</dbReference>
<organism evidence="3 5">
    <name type="scientific">Schizosaccharomyces japonicus (strain yFS275 / FY16936)</name>
    <name type="common">Fission yeast</name>
    <dbReference type="NCBI Taxonomy" id="402676"/>
    <lineage>
        <taxon>Eukaryota</taxon>
        <taxon>Fungi</taxon>
        <taxon>Dikarya</taxon>
        <taxon>Ascomycota</taxon>
        <taxon>Taphrinomycotina</taxon>
        <taxon>Schizosaccharomycetes</taxon>
        <taxon>Schizosaccharomycetales</taxon>
        <taxon>Schizosaccharomycetaceae</taxon>
        <taxon>Schizosaccharomyces</taxon>
    </lineage>
</organism>
<dbReference type="HOGENOM" id="CLU_556917_0_0_1"/>
<dbReference type="AlphaFoldDB" id="B6JYC5"/>
<dbReference type="GeneID" id="7052272"/>
<evidence type="ECO:0000313" key="3">
    <source>
        <dbReference type="EMBL" id="EEB06543.1"/>
    </source>
</evidence>
<dbReference type="STRING" id="402676.B6JYC5"/>
<dbReference type="Pfam" id="PF14555">
    <property type="entry name" value="UBA_4"/>
    <property type="match status" value="1"/>
</dbReference>
<sequence length="444" mass="50745">MSLQTHESAIRELQRVCEVPDDTAEALLSSCDWDVQRAIETISSTSERPKDNKTSSKTFRFGVLQTLFSLFVSGMQRLFAFLSRVPLVNNFLPFLQQKKRITSPADASNAFIQRLEEQYGTAHIKLYDNGGYKEALVQAKKEYGIALLLFTSSEHESADVFASKVLMNPELHTFLLRHKIICWAGDVCEEEAYFAACQFGCGHFPAAVLTIYSPRHSDLLVTASMSGVLSAESLMTTITNAFVRYLPPLERLHNSLAEQNAARELRAEQDRAYNESLAADRKRQTQARLQRERELAMQRQKRETEAKDRAFRSYIRSQWIEPATPSASDTARISIRLPDGNRVIRVFSKSALIRELYDYADAYYYKETDAQASVDEDEEYLRNFNVKTYPYEHSCRVYTLMPRVLLDPSTVIESNKYIYPNGNVVVEFADEEDDSEEEEDDATN</sequence>
<dbReference type="SUPFAM" id="SSF52833">
    <property type="entry name" value="Thioredoxin-like"/>
    <property type="match status" value="1"/>
</dbReference>
<dbReference type="GO" id="GO:0005783">
    <property type="term" value="C:endoplasmic reticulum"/>
    <property type="evidence" value="ECO:0000318"/>
    <property type="project" value="GO_Central"/>
</dbReference>
<dbReference type="Gene3D" id="3.40.30.10">
    <property type="entry name" value="Glutaredoxin"/>
    <property type="match status" value="1"/>
</dbReference>
<keyword evidence="5" id="KW-1185">Reference proteome</keyword>
<dbReference type="InterPro" id="IPR036249">
    <property type="entry name" value="Thioredoxin-like_sf"/>
</dbReference>
<dbReference type="InterPro" id="IPR006577">
    <property type="entry name" value="UAS"/>
</dbReference>
<dbReference type="GO" id="GO:0031625">
    <property type="term" value="F:ubiquitin protein ligase binding"/>
    <property type="evidence" value="ECO:0007669"/>
    <property type="project" value="EnsemblFungi"/>
</dbReference>
<evidence type="ECO:0000313" key="4">
    <source>
        <dbReference type="JaponicusDB" id="SJAG_01585"/>
    </source>
</evidence>
<dbReference type="Gene3D" id="3.10.20.90">
    <property type="entry name" value="Phosphatidylinositol 3-kinase Catalytic Subunit, Chain A, domain 1"/>
    <property type="match status" value="1"/>
</dbReference>
<dbReference type="VEuPathDB" id="FungiDB:SJAG_01585"/>
<dbReference type="Proteomes" id="UP000001744">
    <property type="component" value="Unassembled WGS sequence"/>
</dbReference>
<dbReference type="SUPFAM" id="SSF54236">
    <property type="entry name" value="Ubiquitin-like"/>
    <property type="match status" value="1"/>
</dbReference>
<dbReference type="GO" id="GO:0044695">
    <property type="term" value="C:Dsc E3 ubiquitin ligase complex"/>
    <property type="evidence" value="ECO:0007669"/>
    <property type="project" value="EnsemblFungi"/>
</dbReference>
<feature type="domain" description="UBX" evidence="2">
    <location>
        <begin position="326"/>
        <end position="380"/>
    </location>
</feature>
<dbReference type="SMART" id="SM00594">
    <property type="entry name" value="UAS"/>
    <property type="match status" value="1"/>
</dbReference>
<protein>
    <submittedName>
        <fullName evidence="3">UBA/UAS domain-containing protein Ucp10</fullName>
    </submittedName>
</protein>
<dbReference type="InterPro" id="IPR029071">
    <property type="entry name" value="Ubiquitin-like_domsf"/>
</dbReference>
<dbReference type="EMBL" id="KE651168">
    <property type="protein sequence ID" value="EEB06543.1"/>
    <property type="molecule type" value="Genomic_DNA"/>
</dbReference>
<dbReference type="PANTHER" id="PTHR23322">
    <property type="entry name" value="FAS-ASSOCIATED PROTEIN"/>
    <property type="match status" value="1"/>
</dbReference>
<evidence type="ECO:0000313" key="5">
    <source>
        <dbReference type="Proteomes" id="UP000001744"/>
    </source>
</evidence>
<dbReference type="OrthoDB" id="1026733at2759"/>
<dbReference type="RefSeq" id="XP_002172836.1">
    <property type="nucleotide sequence ID" value="XM_002172800.2"/>
</dbReference>
<dbReference type="InterPro" id="IPR050730">
    <property type="entry name" value="UBX_domain-protein"/>
</dbReference>
<dbReference type="eggNOG" id="KOG1363">
    <property type="taxonomic scope" value="Eukaryota"/>
</dbReference>
<dbReference type="OMA" id="ILIRHQW"/>
<accession>B6JYC5</accession>
<dbReference type="InterPro" id="IPR001012">
    <property type="entry name" value="UBX_dom"/>
</dbReference>
<dbReference type="PROSITE" id="PS50033">
    <property type="entry name" value="UBX"/>
    <property type="match status" value="1"/>
</dbReference>
<proteinExistence type="predicted"/>
<name>B6JYC5_SCHJY</name>
<dbReference type="Pfam" id="PF00789">
    <property type="entry name" value="UBX"/>
    <property type="match status" value="1"/>
</dbReference>
<dbReference type="GO" id="GO:1900039">
    <property type="term" value="P:positive regulation of cellular response to hypoxia"/>
    <property type="evidence" value="ECO:0007669"/>
    <property type="project" value="EnsemblFungi"/>
</dbReference>